<feature type="signal peptide" evidence="2">
    <location>
        <begin position="1"/>
        <end position="16"/>
    </location>
</feature>
<name>A0AB34J5M8_PRYPA</name>
<protein>
    <submittedName>
        <fullName evidence="3">Uncharacterized protein</fullName>
    </submittedName>
</protein>
<accession>A0AB34J5M8</accession>
<sequence length="89" mass="9134">MLEALLALLTVHVAQGDVVLVNVIPARIQEMEAATTACVVPTFDAVLNVADAALGLQRKDEAKKKRAKRNGAAAASTANAEAVEGSAPP</sequence>
<gene>
    <name evidence="3" type="ORF">AB1Y20_005223</name>
</gene>
<feature type="chain" id="PRO_5044286870" evidence="2">
    <location>
        <begin position="17"/>
        <end position="89"/>
    </location>
</feature>
<feature type="region of interest" description="Disordered" evidence="1">
    <location>
        <begin position="59"/>
        <end position="89"/>
    </location>
</feature>
<reference evidence="3 4" key="1">
    <citation type="journal article" date="2024" name="Science">
        <title>Giant polyketide synthase enzymes in the biosynthesis of giant marine polyether toxins.</title>
        <authorList>
            <person name="Fallon T.R."/>
            <person name="Shende V.V."/>
            <person name="Wierzbicki I.H."/>
            <person name="Pendleton A.L."/>
            <person name="Watervoot N.F."/>
            <person name="Auber R.P."/>
            <person name="Gonzalez D.J."/>
            <person name="Wisecaver J.H."/>
            <person name="Moore B.S."/>
        </authorList>
    </citation>
    <scope>NUCLEOTIDE SEQUENCE [LARGE SCALE GENOMIC DNA]</scope>
    <source>
        <strain evidence="3 4">12B1</strain>
    </source>
</reference>
<organism evidence="3 4">
    <name type="scientific">Prymnesium parvum</name>
    <name type="common">Toxic golden alga</name>
    <dbReference type="NCBI Taxonomy" id="97485"/>
    <lineage>
        <taxon>Eukaryota</taxon>
        <taxon>Haptista</taxon>
        <taxon>Haptophyta</taxon>
        <taxon>Prymnesiophyceae</taxon>
        <taxon>Prymnesiales</taxon>
        <taxon>Prymnesiaceae</taxon>
        <taxon>Prymnesium</taxon>
    </lineage>
</organism>
<proteinExistence type="predicted"/>
<evidence type="ECO:0000256" key="1">
    <source>
        <dbReference type="SAM" id="MobiDB-lite"/>
    </source>
</evidence>
<keyword evidence="4" id="KW-1185">Reference proteome</keyword>
<dbReference type="EMBL" id="JBGBPQ010000013">
    <property type="protein sequence ID" value="KAL1511943.1"/>
    <property type="molecule type" value="Genomic_DNA"/>
</dbReference>
<keyword evidence="2" id="KW-0732">Signal</keyword>
<evidence type="ECO:0000256" key="2">
    <source>
        <dbReference type="SAM" id="SignalP"/>
    </source>
</evidence>
<feature type="compositionally biased region" description="Low complexity" evidence="1">
    <location>
        <begin position="70"/>
        <end position="82"/>
    </location>
</feature>
<dbReference type="Proteomes" id="UP001515480">
    <property type="component" value="Unassembled WGS sequence"/>
</dbReference>
<dbReference type="AlphaFoldDB" id="A0AB34J5M8"/>
<comment type="caution">
    <text evidence="3">The sequence shown here is derived from an EMBL/GenBank/DDBJ whole genome shotgun (WGS) entry which is preliminary data.</text>
</comment>
<evidence type="ECO:0000313" key="4">
    <source>
        <dbReference type="Proteomes" id="UP001515480"/>
    </source>
</evidence>
<evidence type="ECO:0000313" key="3">
    <source>
        <dbReference type="EMBL" id="KAL1511943.1"/>
    </source>
</evidence>